<dbReference type="Proteomes" id="UP000504637">
    <property type="component" value="Unplaced"/>
</dbReference>
<evidence type="ECO:0000313" key="4">
    <source>
        <dbReference type="RefSeq" id="XP_033459879.1"/>
    </source>
</evidence>
<protein>
    <submittedName>
        <fullName evidence="4">Alpha/beta-hydrolase</fullName>
    </submittedName>
</protein>
<evidence type="ECO:0000313" key="3">
    <source>
        <dbReference type="Proteomes" id="UP000504637"/>
    </source>
</evidence>
<name>A0A6J3M4K7_9PEZI</name>
<dbReference type="GeneID" id="54357506"/>
<keyword evidence="1" id="KW-0378">Hydrolase</keyword>
<evidence type="ECO:0000256" key="1">
    <source>
        <dbReference type="ARBA" id="ARBA00022801"/>
    </source>
</evidence>
<dbReference type="AlphaFoldDB" id="A0A6J3M4K7"/>
<organism evidence="4">
    <name type="scientific">Dissoconium aciculare CBS 342.82</name>
    <dbReference type="NCBI Taxonomy" id="1314786"/>
    <lineage>
        <taxon>Eukaryota</taxon>
        <taxon>Fungi</taxon>
        <taxon>Dikarya</taxon>
        <taxon>Ascomycota</taxon>
        <taxon>Pezizomycotina</taxon>
        <taxon>Dothideomycetes</taxon>
        <taxon>Dothideomycetidae</taxon>
        <taxon>Mycosphaerellales</taxon>
        <taxon>Dissoconiaceae</taxon>
        <taxon>Dissoconium</taxon>
    </lineage>
</organism>
<dbReference type="InterPro" id="IPR013094">
    <property type="entry name" value="AB_hydrolase_3"/>
</dbReference>
<accession>A0A6J3M4K7</accession>
<reference evidence="4" key="1">
    <citation type="submission" date="2020-01" db="EMBL/GenBank/DDBJ databases">
        <authorList>
            <consortium name="DOE Joint Genome Institute"/>
            <person name="Haridas S."/>
            <person name="Albert R."/>
            <person name="Binder M."/>
            <person name="Bloem J."/>
            <person name="Labutti K."/>
            <person name="Salamov A."/>
            <person name="Andreopoulos B."/>
            <person name="Baker S.E."/>
            <person name="Barry K."/>
            <person name="Bills G."/>
            <person name="Bluhm B.H."/>
            <person name="Cannon C."/>
            <person name="Castanera R."/>
            <person name="Culley D.E."/>
            <person name="Daum C."/>
            <person name="Ezra D."/>
            <person name="Gonzalez J.B."/>
            <person name="Henrissat B."/>
            <person name="Kuo A."/>
            <person name="Liang C."/>
            <person name="Lipzen A."/>
            <person name="Lutzoni F."/>
            <person name="Magnuson J."/>
            <person name="Mondo S."/>
            <person name="Nolan M."/>
            <person name="Ohm R."/>
            <person name="Pangilinan J."/>
            <person name="Park H.-J."/>
            <person name="Ramirez L."/>
            <person name="Alfaro M."/>
            <person name="Sun H."/>
            <person name="Tritt A."/>
            <person name="Yoshinaga Y."/>
            <person name="Zwiers L.-H."/>
            <person name="Turgeon B.G."/>
            <person name="Goodwin S.B."/>
            <person name="Spatafora J.W."/>
            <person name="Crous P.W."/>
            <person name="Grigoriev I.V."/>
        </authorList>
    </citation>
    <scope>NUCLEOTIDE SEQUENCE</scope>
    <source>
        <strain evidence="4">CBS 342.82</strain>
    </source>
</reference>
<dbReference type="Gene3D" id="3.40.50.1820">
    <property type="entry name" value="alpha/beta hydrolase"/>
    <property type="match status" value="1"/>
</dbReference>
<proteinExistence type="predicted"/>
<dbReference type="GO" id="GO:0016787">
    <property type="term" value="F:hydrolase activity"/>
    <property type="evidence" value="ECO:0007669"/>
    <property type="project" value="UniProtKB-KW"/>
</dbReference>
<gene>
    <name evidence="4" type="ORF">K489DRAFT_218016</name>
</gene>
<dbReference type="PANTHER" id="PTHR48081:SF8">
    <property type="entry name" value="ALPHA_BETA HYDROLASE FOLD-3 DOMAIN-CONTAINING PROTEIN-RELATED"/>
    <property type="match status" value="1"/>
</dbReference>
<dbReference type="OrthoDB" id="408631at2759"/>
<dbReference type="RefSeq" id="XP_033459879.1">
    <property type="nucleotide sequence ID" value="XM_033599707.1"/>
</dbReference>
<keyword evidence="3" id="KW-1185">Reference proteome</keyword>
<sequence length="333" mass="37534">MPLKSDLVIDRSKFEDAAISEQTRQYNDALMRVTEGVPKWWDIGAEKYRQMRWNGETPMPRPTVLDGAKNINLPSREPNRQIPCRVFEPKTGDSKGIFYHIHGGGWVLQSEAYQDNMLQHYADHSSLIVISVGYRLAPEDPYPAGNEDCVDVAEHLIRHGKEEFGSALLFMGGDSAGAHLSVLTCFRLLKSCPEFAFRGLVLNFGAYDISGCLPQVHHFTLPLLLDGNIMHKYIEAYLPNTTPEQRRDMWISPFFADLTKMKLPPALFNVGTLDVLLDDSIMMSTKWAMSGAECILKLYPGAPHNFTCFSPSGTEKTEECLLDIALFLNERMN</sequence>
<dbReference type="InterPro" id="IPR050300">
    <property type="entry name" value="GDXG_lipolytic_enzyme"/>
</dbReference>
<reference evidence="4" key="3">
    <citation type="submission" date="2025-08" db="UniProtKB">
        <authorList>
            <consortium name="RefSeq"/>
        </authorList>
    </citation>
    <scope>IDENTIFICATION</scope>
    <source>
        <strain evidence="4">CBS 342.82</strain>
    </source>
</reference>
<dbReference type="Pfam" id="PF07859">
    <property type="entry name" value="Abhydrolase_3"/>
    <property type="match status" value="1"/>
</dbReference>
<reference evidence="4" key="2">
    <citation type="submission" date="2020-04" db="EMBL/GenBank/DDBJ databases">
        <authorList>
            <consortium name="NCBI Genome Project"/>
        </authorList>
    </citation>
    <scope>NUCLEOTIDE SEQUENCE</scope>
    <source>
        <strain evidence="4">CBS 342.82</strain>
    </source>
</reference>
<dbReference type="PANTHER" id="PTHR48081">
    <property type="entry name" value="AB HYDROLASE SUPERFAMILY PROTEIN C4A8.06C"/>
    <property type="match status" value="1"/>
</dbReference>
<dbReference type="SUPFAM" id="SSF53474">
    <property type="entry name" value="alpha/beta-Hydrolases"/>
    <property type="match status" value="1"/>
</dbReference>
<dbReference type="InterPro" id="IPR029058">
    <property type="entry name" value="AB_hydrolase_fold"/>
</dbReference>
<evidence type="ECO:0000259" key="2">
    <source>
        <dbReference type="Pfam" id="PF07859"/>
    </source>
</evidence>
<feature type="domain" description="Alpha/beta hydrolase fold-3" evidence="2">
    <location>
        <begin position="100"/>
        <end position="307"/>
    </location>
</feature>